<dbReference type="SMART" id="SM00860">
    <property type="entry name" value="SMI1_KNR4"/>
    <property type="match status" value="1"/>
</dbReference>
<comment type="caution">
    <text evidence="2">The sequence shown here is derived from an EMBL/GenBank/DDBJ whole genome shotgun (WGS) entry which is preliminary data.</text>
</comment>
<dbReference type="Gene3D" id="3.40.1580.10">
    <property type="entry name" value="SMI1/KNR4-like"/>
    <property type="match status" value="1"/>
</dbReference>
<gene>
    <name evidence="2" type="ORF">EDC28_107220</name>
</gene>
<evidence type="ECO:0000259" key="1">
    <source>
        <dbReference type="SMART" id="SM00860"/>
    </source>
</evidence>
<evidence type="ECO:0000313" key="2">
    <source>
        <dbReference type="EMBL" id="ROQ24337.1"/>
    </source>
</evidence>
<dbReference type="Pfam" id="PF09346">
    <property type="entry name" value="SMI1_KNR4"/>
    <property type="match status" value="1"/>
</dbReference>
<name>A0A3N1PBA4_9GAMM</name>
<dbReference type="Proteomes" id="UP000268033">
    <property type="component" value="Unassembled WGS sequence"/>
</dbReference>
<feature type="domain" description="Knr4/Smi1-like" evidence="1">
    <location>
        <begin position="42"/>
        <end position="181"/>
    </location>
</feature>
<reference evidence="2 3" key="1">
    <citation type="submission" date="2018-11" db="EMBL/GenBank/DDBJ databases">
        <title>Genomic Encyclopedia of Type Strains, Phase IV (KMG-IV): sequencing the most valuable type-strain genomes for metagenomic binning, comparative biology and taxonomic classification.</title>
        <authorList>
            <person name="Goeker M."/>
        </authorList>
    </citation>
    <scope>NUCLEOTIDE SEQUENCE [LARGE SCALE GENOMIC DNA]</scope>
    <source>
        <strain evidence="2 3">DSM 21945</strain>
    </source>
</reference>
<dbReference type="InterPro" id="IPR018958">
    <property type="entry name" value="Knr4/Smi1-like_dom"/>
</dbReference>
<dbReference type="InterPro" id="IPR037883">
    <property type="entry name" value="Knr4/Smi1-like_sf"/>
</dbReference>
<dbReference type="SUPFAM" id="SSF160631">
    <property type="entry name" value="SMI1/KNR4-like"/>
    <property type="match status" value="1"/>
</dbReference>
<accession>A0A3N1PBA4</accession>
<keyword evidence="3" id="KW-1185">Reference proteome</keyword>
<dbReference type="EMBL" id="RJUL01000007">
    <property type="protein sequence ID" value="ROQ24337.1"/>
    <property type="molecule type" value="Genomic_DNA"/>
</dbReference>
<proteinExistence type="predicted"/>
<protein>
    <submittedName>
        <fullName evidence="2">SMI1/KNR4 family protein SUKH-1</fullName>
    </submittedName>
</protein>
<organism evidence="2 3">
    <name type="scientific">Gallaecimonas pentaromativorans</name>
    <dbReference type="NCBI Taxonomy" id="584787"/>
    <lineage>
        <taxon>Bacteria</taxon>
        <taxon>Pseudomonadati</taxon>
        <taxon>Pseudomonadota</taxon>
        <taxon>Gammaproteobacteria</taxon>
        <taxon>Enterobacterales</taxon>
        <taxon>Gallaecimonadaceae</taxon>
        <taxon>Gallaecimonas</taxon>
    </lineage>
</organism>
<evidence type="ECO:0000313" key="3">
    <source>
        <dbReference type="Proteomes" id="UP000268033"/>
    </source>
</evidence>
<sequence>MVNPPLLDGRPFCSKNTGQVFSKKRWMNMVLDVNGWASENKKFDDAEVSKIEKELGVKFPQSYISLMKDWNGGYLHEEHQILIENDVPEDLIYYLGERFWTVGSVAGISADLNNSEGIINKSKTAHEWGIPEKVIAFDGDGHTWVAFDYRDNPDKPKIIFIESDELLSFFLASDFSDFISKLIPSSQVYDNDGNVIFEQK</sequence>
<dbReference type="AlphaFoldDB" id="A0A3N1PBA4"/>